<dbReference type="InterPro" id="IPR011705">
    <property type="entry name" value="BACK"/>
</dbReference>
<dbReference type="AlphaFoldDB" id="A0A0M4E5W2"/>
<dbReference type="EMBL" id="CP012524">
    <property type="protein sequence ID" value="ALC41754.1"/>
    <property type="molecule type" value="Genomic_DNA"/>
</dbReference>
<gene>
    <name evidence="2" type="ORF">Dbus_chr2Rg1333</name>
</gene>
<proteinExistence type="predicted"/>
<evidence type="ECO:0000259" key="1">
    <source>
        <dbReference type="SMART" id="SM00875"/>
    </source>
</evidence>
<dbReference type="SMART" id="SM00875">
    <property type="entry name" value="BACK"/>
    <property type="match status" value="1"/>
</dbReference>
<sequence>MSNANSEVCVEVLAPEPCIPRRSLACYKDGRELLNWEIKEKKLQLRKAEAPLTLLLTSWEQQDANDLTLCLGTERCSCNRLRCYCYSPYVLHEWKLGQRELLLPEQRLTMRGLQLVAAWMLQPNAPLQREHILELLAAAHVLQLEYLVAKIWFCLDTPQQFEEEQAFWISCEARRLAHTLPNPGLHLAMLQHIRYFFLTLVASKQYVELPLEQVQQLLGSEHIKVNSEQEIFFAAVRWLNHNWQARLVHALALLQKLHLDLLPYKLLKNLQRGTVESQLKPLTELPELKQSIKQICQLNKVLLFDDGSQALSQALA</sequence>
<dbReference type="OMA" id="QLPIWDI"/>
<dbReference type="SMR" id="A0A0M4E5W2"/>
<accession>A0A0M4E5W2</accession>
<dbReference type="STRING" id="30019.A0A0M4E5W2"/>
<keyword evidence="3" id="KW-1185">Reference proteome</keyword>
<dbReference type="PANTHER" id="PTHR22667:SF0">
    <property type="entry name" value="AT01380P-RELATED"/>
    <property type="match status" value="1"/>
</dbReference>
<organism evidence="2 3">
    <name type="scientific">Drosophila busckii</name>
    <name type="common">Fruit fly</name>
    <dbReference type="NCBI Taxonomy" id="30019"/>
    <lineage>
        <taxon>Eukaryota</taxon>
        <taxon>Metazoa</taxon>
        <taxon>Ecdysozoa</taxon>
        <taxon>Arthropoda</taxon>
        <taxon>Hexapoda</taxon>
        <taxon>Insecta</taxon>
        <taxon>Pterygota</taxon>
        <taxon>Neoptera</taxon>
        <taxon>Endopterygota</taxon>
        <taxon>Diptera</taxon>
        <taxon>Brachycera</taxon>
        <taxon>Muscomorpha</taxon>
        <taxon>Ephydroidea</taxon>
        <taxon>Drosophilidae</taxon>
        <taxon>Drosophila</taxon>
    </lineage>
</organism>
<dbReference type="Gene3D" id="1.25.40.420">
    <property type="match status" value="1"/>
</dbReference>
<evidence type="ECO:0000313" key="2">
    <source>
        <dbReference type="EMBL" id="ALC41754.1"/>
    </source>
</evidence>
<protein>
    <submittedName>
        <fullName evidence="2">CG12862</fullName>
    </submittedName>
</protein>
<dbReference type="InterPro" id="IPR011333">
    <property type="entry name" value="SKP1/BTB/POZ_sf"/>
</dbReference>
<dbReference type="PANTHER" id="PTHR22667">
    <property type="entry name" value="AT01380P-RELATED"/>
    <property type="match status" value="1"/>
</dbReference>
<feature type="domain" description="BACK" evidence="1">
    <location>
        <begin position="170"/>
        <end position="271"/>
    </location>
</feature>
<dbReference type="Pfam" id="PF07707">
    <property type="entry name" value="BACK"/>
    <property type="match status" value="1"/>
</dbReference>
<dbReference type="OrthoDB" id="6350321at2759"/>
<evidence type="ECO:0000313" key="3">
    <source>
        <dbReference type="Proteomes" id="UP000494163"/>
    </source>
</evidence>
<dbReference type="Proteomes" id="UP000494163">
    <property type="component" value="Chromosome 2R"/>
</dbReference>
<reference evidence="2 3" key="1">
    <citation type="submission" date="2015-08" db="EMBL/GenBank/DDBJ databases">
        <title>Ancestral chromatin configuration constrains chromatin evolution on differentiating sex chromosomes in Drosophila.</title>
        <authorList>
            <person name="Zhou Q."/>
            <person name="Bachtrog D."/>
        </authorList>
    </citation>
    <scope>NUCLEOTIDE SEQUENCE [LARGE SCALE GENOMIC DNA]</scope>
    <source>
        <tissue evidence="2">Whole larvae</tissue>
    </source>
</reference>
<dbReference type="SUPFAM" id="SSF54695">
    <property type="entry name" value="POZ domain"/>
    <property type="match status" value="1"/>
</dbReference>
<name>A0A0M4E5W2_DROBS</name>